<organism evidence="2 3">
    <name type="scientific">Halolamina salina</name>
    <dbReference type="NCBI Taxonomy" id="1220023"/>
    <lineage>
        <taxon>Archaea</taxon>
        <taxon>Methanobacteriati</taxon>
        <taxon>Methanobacteriota</taxon>
        <taxon>Stenosarchaea group</taxon>
        <taxon>Halobacteria</taxon>
        <taxon>Halobacteriales</taxon>
        <taxon>Haloferacaceae</taxon>
    </lineage>
</organism>
<accession>A0ABD6B907</accession>
<proteinExistence type="predicted"/>
<evidence type="ECO:0000256" key="1">
    <source>
        <dbReference type="SAM" id="MobiDB-lite"/>
    </source>
</evidence>
<feature type="region of interest" description="Disordered" evidence="1">
    <location>
        <begin position="129"/>
        <end position="160"/>
    </location>
</feature>
<dbReference type="EMBL" id="JBHUDH010000149">
    <property type="protein sequence ID" value="MFD1527142.1"/>
    <property type="molecule type" value="Genomic_DNA"/>
</dbReference>
<gene>
    <name evidence="2" type="ORF">ACFR9S_12710</name>
</gene>
<reference evidence="2 3" key="1">
    <citation type="journal article" date="2019" name="Int. J. Syst. Evol. Microbiol.">
        <title>The Global Catalogue of Microorganisms (GCM) 10K type strain sequencing project: providing services to taxonomists for standard genome sequencing and annotation.</title>
        <authorList>
            <consortium name="The Broad Institute Genomics Platform"/>
            <consortium name="The Broad Institute Genome Sequencing Center for Infectious Disease"/>
            <person name="Wu L."/>
            <person name="Ma J."/>
        </authorList>
    </citation>
    <scope>NUCLEOTIDE SEQUENCE [LARGE SCALE GENOMIC DNA]</scope>
    <source>
        <strain evidence="2 3">CGMCC 1.12285</strain>
    </source>
</reference>
<evidence type="ECO:0000313" key="3">
    <source>
        <dbReference type="Proteomes" id="UP001597111"/>
    </source>
</evidence>
<sequence length="160" mass="16485">MNSRRAVSVLLAAVAATMLVTGSFGFTSVSAERGVAVNVVESENAYVNVSACEKSNGNATSRPARVTVTNQFSGSFTIEDVSWGDLNRERTLQPGESTTFNNAFADAADGTVTVDVTGGLDATVTAQVSEKADCPKNPKKGGGNADKGGRESGDTQGETE</sequence>
<dbReference type="AlphaFoldDB" id="A0ABD6B907"/>
<comment type="caution">
    <text evidence="2">The sequence shown here is derived from an EMBL/GenBank/DDBJ whole genome shotgun (WGS) entry which is preliminary data.</text>
</comment>
<dbReference type="RefSeq" id="WP_379731924.1">
    <property type="nucleotide sequence ID" value="NZ_JBHSWZ010000167.1"/>
</dbReference>
<protein>
    <submittedName>
        <fullName evidence="2">Uncharacterized protein</fullName>
    </submittedName>
</protein>
<evidence type="ECO:0000313" key="2">
    <source>
        <dbReference type="EMBL" id="MFD1527142.1"/>
    </source>
</evidence>
<keyword evidence="3" id="KW-1185">Reference proteome</keyword>
<name>A0ABD6B907_9EURY</name>
<dbReference type="Proteomes" id="UP001597111">
    <property type="component" value="Unassembled WGS sequence"/>
</dbReference>